<protein>
    <submittedName>
        <fullName evidence="1">RusA family crossover junction endodeoxyribonuclease</fullName>
    </submittedName>
</protein>
<name>A0AA95FXD4_KLUIN</name>
<evidence type="ECO:0000313" key="2">
    <source>
        <dbReference type="Proteomes" id="UP001177527"/>
    </source>
</evidence>
<dbReference type="EMBL" id="CP123488">
    <property type="protein sequence ID" value="WGL54653.1"/>
    <property type="molecule type" value="Genomic_DNA"/>
</dbReference>
<dbReference type="Pfam" id="PF05866">
    <property type="entry name" value="RusA"/>
    <property type="match status" value="1"/>
</dbReference>
<accession>A0AA95FXD4</accession>
<sequence length="125" mass="14574">MNEKVYNIIPLGKPRMTRADKWKKRPEVLRYRAFCDEVRLNKVTLPESGYHVIFVLPMPPSWSKKKRALMDGKPHQQKPDKDNLEKALLDALFGEDSHIWDGRVTKIWGETGKMIIREGEPCELS</sequence>
<dbReference type="InterPro" id="IPR008822">
    <property type="entry name" value="Endonuclease_RusA-like"/>
</dbReference>
<evidence type="ECO:0000313" key="1">
    <source>
        <dbReference type="EMBL" id="WGL54653.1"/>
    </source>
</evidence>
<dbReference type="InterPro" id="IPR036614">
    <property type="entry name" value="RusA-like_sf"/>
</dbReference>
<proteinExistence type="predicted"/>
<organism evidence="1 2">
    <name type="scientific">Kluyvera intermedia</name>
    <name type="common">Enterobacter intermedius</name>
    <dbReference type="NCBI Taxonomy" id="61648"/>
    <lineage>
        <taxon>Bacteria</taxon>
        <taxon>Pseudomonadati</taxon>
        <taxon>Pseudomonadota</taxon>
        <taxon>Gammaproteobacteria</taxon>
        <taxon>Enterobacterales</taxon>
        <taxon>Enterobacteriaceae</taxon>
        <taxon>Kluyvera</taxon>
    </lineage>
</organism>
<dbReference type="RefSeq" id="WP_280555722.1">
    <property type="nucleotide sequence ID" value="NZ_CP123488.1"/>
</dbReference>
<dbReference type="Proteomes" id="UP001177527">
    <property type="component" value="Chromosome"/>
</dbReference>
<reference evidence="1" key="1">
    <citation type="submission" date="2023-04" db="EMBL/GenBank/DDBJ databases">
        <title>APH(3)-Id, a novel chromosomal aminoglycoside phosphotransferase, identified from an environmental isolate of Kluyvera intermedia DW18.</title>
        <authorList>
            <person name="Sha Y."/>
        </authorList>
    </citation>
    <scope>NUCLEOTIDE SEQUENCE</scope>
    <source>
        <strain evidence="1">DW18</strain>
    </source>
</reference>
<dbReference type="SUPFAM" id="SSF103084">
    <property type="entry name" value="Holliday junction resolvase RusA"/>
    <property type="match status" value="1"/>
</dbReference>
<dbReference type="GO" id="GO:0006281">
    <property type="term" value="P:DNA repair"/>
    <property type="evidence" value="ECO:0007669"/>
    <property type="project" value="InterPro"/>
</dbReference>
<dbReference type="GO" id="GO:0000287">
    <property type="term" value="F:magnesium ion binding"/>
    <property type="evidence" value="ECO:0007669"/>
    <property type="project" value="InterPro"/>
</dbReference>
<dbReference type="GO" id="GO:0006310">
    <property type="term" value="P:DNA recombination"/>
    <property type="evidence" value="ECO:0007669"/>
    <property type="project" value="InterPro"/>
</dbReference>
<dbReference type="AlphaFoldDB" id="A0AA95FXD4"/>
<gene>
    <name evidence="1" type="ORF">QBD33_13320</name>
</gene>